<dbReference type="Proteomes" id="UP001589774">
    <property type="component" value="Unassembled WGS sequence"/>
</dbReference>
<evidence type="ECO:0000256" key="3">
    <source>
        <dbReference type="ARBA" id="ARBA00022553"/>
    </source>
</evidence>
<accession>A0ABV6HLJ0</accession>
<dbReference type="PANTHER" id="PTHR43304:SF1">
    <property type="entry name" value="PAC DOMAIN-CONTAINING PROTEIN"/>
    <property type="match status" value="1"/>
</dbReference>
<evidence type="ECO:0000256" key="4">
    <source>
        <dbReference type="ARBA" id="ARBA00022679"/>
    </source>
</evidence>
<organism evidence="6 7">
    <name type="scientific">Olivibacter oleidegradans</name>
    <dbReference type="NCBI Taxonomy" id="760123"/>
    <lineage>
        <taxon>Bacteria</taxon>
        <taxon>Pseudomonadati</taxon>
        <taxon>Bacteroidota</taxon>
        <taxon>Sphingobacteriia</taxon>
        <taxon>Sphingobacteriales</taxon>
        <taxon>Sphingobacteriaceae</taxon>
        <taxon>Olivibacter</taxon>
    </lineage>
</organism>
<dbReference type="PANTHER" id="PTHR43304">
    <property type="entry name" value="PHYTOCHROME-LIKE PROTEIN CPH1"/>
    <property type="match status" value="1"/>
</dbReference>
<evidence type="ECO:0000256" key="5">
    <source>
        <dbReference type="ARBA" id="ARBA00022777"/>
    </source>
</evidence>
<reference evidence="6 7" key="1">
    <citation type="submission" date="2024-09" db="EMBL/GenBank/DDBJ databases">
        <authorList>
            <person name="Sun Q."/>
            <person name="Mori K."/>
        </authorList>
    </citation>
    <scope>NUCLEOTIDE SEQUENCE [LARGE SCALE GENOMIC DNA]</scope>
    <source>
        <strain evidence="6 7">CCM 7765</strain>
    </source>
</reference>
<dbReference type="InterPro" id="IPR035965">
    <property type="entry name" value="PAS-like_dom_sf"/>
</dbReference>
<dbReference type="EC" id="2.7.13.3" evidence="2"/>
<evidence type="ECO:0000313" key="6">
    <source>
        <dbReference type="EMBL" id="MFC0319492.1"/>
    </source>
</evidence>
<dbReference type="Gene3D" id="3.30.450.20">
    <property type="entry name" value="PAS domain"/>
    <property type="match status" value="1"/>
</dbReference>
<keyword evidence="4" id="KW-0808">Transferase</keyword>
<keyword evidence="5" id="KW-0418">Kinase</keyword>
<dbReference type="EMBL" id="JBHLWO010000002">
    <property type="protein sequence ID" value="MFC0319492.1"/>
    <property type="molecule type" value="Genomic_DNA"/>
</dbReference>
<evidence type="ECO:0000256" key="2">
    <source>
        <dbReference type="ARBA" id="ARBA00012438"/>
    </source>
</evidence>
<dbReference type="CDD" id="cd00130">
    <property type="entry name" value="PAS"/>
    <property type="match status" value="1"/>
</dbReference>
<dbReference type="RefSeq" id="WP_130855906.1">
    <property type="nucleotide sequence ID" value="NZ_JBHLWO010000002.1"/>
</dbReference>
<dbReference type="SUPFAM" id="SSF47384">
    <property type="entry name" value="Homodimeric domain of signal transducing histidine kinase"/>
    <property type="match status" value="1"/>
</dbReference>
<comment type="catalytic activity">
    <reaction evidence="1">
        <text>ATP + protein L-histidine = ADP + protein N-phospho-L-histidine.</text>
        <dbReference type="EC" id="2.7.13.3"/>
    </reaction>
</comment>
<dbReference type="InterPro" id="IPR000014">
    <property type="entry name" value="PAS"/>
</dbReference>
<name>A0ABV6HLJ0_9SPHI</name>
<dbReference type="Gene3D" id="1.10.287.130">
    <property type="match status" value="1"/>
</dbReference>
<comment type="caution">
    <text evidence="6">The sequence shown here is derived from an EMBL/GenBank/DDBJ whole genome shotgun (WGS) entry which is preliminary data.</text>
</comment>
<keyword evidence="3" id="KW-0597">Phosphoprotein</keyword>
<dbReference type="InterPro" id="IPR036097">
    <property type="entry name" value="HisK_dim/P_sf"/>
</dbReference>
<dbReference type="SUPFAM" id="SSF55785">
    <property type="entry name" value="PYP-like sensor domain (PAS domain)"/>
    <property type="match status" value="1"/>
</dbReference>
<gene>
    <name evidence="6" type="ORF">ACFFI0_14320</name>
</gene>
<sequence length="197" mass="22956">MKNIEELLLSLIAEDNRYYFIYSLTDKLFCYANTSFESFFGIRSGDKSINKLTRIIHPDDVRRLKKYLPFLRQGNSLTDFEFRTILPNEKTCILSLYARIDNSLDKELFLGYVTDITTIKEDIDYLNELNDKKDSILHILLHDLGGPLGNIKNLSRLLNERLKSLNEEDIQKIITSIEKNSKMSIQIINDFVGRQNP</sequence>
<protein>
    <recommendedName>
        <fullName evidence="2">histidine kinase</fullName>
        <ecNumber evidence="2">2.7.13.3</ecNumber>
    </recommendedName>
</protein>
<proteinExistence type="predicted"/>
<keyword evidence="7" id="KW-1185">Reference proteome</keyword>
<evidence type="ECO:0000313" key="7">
    <source>
        <dbReference type="Proteomes" id="UP001589774"/>
    </source>
</evidence>
<evidence type="ECO:0000256" key="1">
    <source>
        <dbReference type="ARBA" id="ARBA00000085"/>
    </source>
</evidence>
<dbReference type="InterPro" id="IPR052162">
    <property type="entry name" value="Sensor_kinase/Photoreceptor"/>
</dbReference>